<dbReference type="PROSITE" id="PS51257">
    <property type="entry name" value="PROKAR_LIPOPROTEIN"/>
    <property type="match status" value="1"/>
</dbReference>
<evidence type="ECO:0000313" key="8">
    <source>
        <dbReference type="Proteomes" id="UP000520291"/>
    </source>
</evidence>
<evidence type="ECO:0000259" key="6">
    <source>
        <dbReference type="Pfam" id="PF07980"/>
    </source>
</evidence>
<gene>
    <name evidence="7" type="ORF">HF841_17520</name>
</gene>
<comment type="caution">
    <text evidence="7">The sequence shown here is derived from an EMBL/GenBank/DDBJ whole genome shotgun (WGS) entry which is preliminary data.</text>
</comment>
<dbReference type="InterPro" id="IPR012944">
    <property type="entry name" value="SusD_RagB_dom"/>
</dbReference>
<dbReference type="EMBL" id="JABAGL010000032">
    <property type="protein sequence ID" value="NME87788.1"/>
    <property type="molecule type" value="Genomic_DNA"/>
</dbReference>
<protein>
    <submittedName>
        <fullName evidence="7">RagB/SusD family nutrient uptake outer membrane protein</fullName>
    </submittedName>
</protein>
<keyword evidence="4" id="KW-0472">Membrane</keyword>
<evidence type="ECO:0000256" key="4">
    <source>
        <dbReference type="ARBA" id="ARBA00023136"/>
    </source>
</evidence>
<keyword evidence="5" id="KW-0998">Cell outer membrane</keyword>
<sequence>MNKFNIIKVCTVCLVGMSAVSCNNSFMDRFPIAEISPENSFKTAKDLELYTNSFYENLPKINDIVRADNISDNVLYSNVPMEQRSDERDIPSEAGSSNWNWGILRKINIFFDNYTRCEDKIAALKYEGVARFFRAWFYFDKVKRFGGVPWYETEIKTDNEGLLYKPKDSREFIVDKIVEDLEIAVDRLGITRKPDQVSKWTALAFLSRVCLYEGTYRKYHTELNLPDADKFLEKAYKAAERVMSESGYKLYTTGSPSVDYRDLFALELKDDEVILGRRYSLSLNKMHNTNYYFLSKTQQDVGLTKDLVNSYLMSNGTPFTAQTGYEKMQYKAEMVGRDNRLAQTIRSIGYTRIGNDKSLLPDFEASMTGYQVVKFISTESQDGDGASYQDISIIRYAEVLLNFAEAKAELGILTQEDIDKSIKLIRARAGVTNLNLAMANSHPDEILAAEYSNVTGTNKGVILEIRRERRVELVLEGFRYDDLMRWKMGKLLESHFVGMYFPALGEFDLDEDGVIDLLLFKGKAPESKAKQQIEVSGVLQLTEGDSGYLVGFLNIKKKFNESRDYLYPIPSGDILLNKNLEQNPNW</sequence>
<evidence type="ECO:0000256" key="5">
    <source>
        <dbReference type="ARBA" id="ARBA00023237"/>
    </source>
</evidence>
<evidence type="ECO:0000256" key="3">
    <source>
        <dbReference type="ARBA" id="ARBA00022729"/>
    </source>
</evidence>
<accession>A0A7X9SEC3</accession>
<evidence type="ECO:0000256" key="2">
    <source>
        <dbReference type="ARBA" id="ARBA00006275"/>
    </source>
</evidence>
<comment type="subcellular location">
    <subcellularLocation>
        <location evidence="1">Cell outer membrane</location>
    </subcellularLocation>
</comment>
<name>A0A7X9SEC3_9BACE</name>
<dbReference type="InterPro" id="IPR011990">
    <property type="entry name" value="TPR-like_helical_dom_sf"/>
</dbReference>
<comment type="similarity">
    <text evidence="2">Belongs to the SusD family.</text>
</comment>
<dbReference type="SUPFAM" id="SSF48452">
    <property type="entry name" value="TPR-like"/>
    <property type="match status" value="1"/>
</dbReference>
<organism evidence="7 8">
    <name type="scientific">Bacteroides eggerthii</name>
    <dbReference type="NCBI Taxonomy" id="28111"/>
    <lineage>
        <taxon>Bacteria</taxon>
        <taxon>Pseudomonadati</taxon>
        <taxon>Bacteroidota</taxon>
        <taxon>Bacteroidia</taxon>
        <taxon>Bacteroidales</taxon>
        <taxon>Bacteroidaceae</taxon>
        <taxon>Bacteroides</taxon>
    </lineage>
</organism>
<dbReference type="AlphaFoldDB" id="A0A7X9SEC3"/>
<reference evidence="7 8" key="1">
    <citation type="submission" date="2020-04" db="EMBL/GenBank/DDBJ databases">
        <authorList>
            <person name="Hitch T.C.A."/>
            <person name="Wylensek D."/>
            <person name="Clavel T."/>
        </authorList>
    </citation>
    <scope>NUCLEOTIDE SEQUENCE [LARGE SCALE GENOMIC DNA]</scope>
    <source>
        <strain evidence="7 8">WCA3-601-WT-5E</strain>
    </source>
</reference>
<dbReference type="Proteomes" id="UP000520291">
    <property type="component" value="Unassembled WGS sequence"/>
</dbReference>
<dbReference type="RefSeq" id="WP_168948205.1">
    <property type="nucleotide sequence ID" value="NZ_JABAGL010000032.1"/>
</dbReference>
<dbReference type="GO" id="GO:0009279">
    <property type="term" value="C:cell outer membrane"/>
    <property type="evidence" value="ECO:0007669"/>
    <property type="project" value="UniProtKB-SubCell"/>
</dbReference>
<evidence type="ECO:0000256" key="1">
    <source>
        <dbReference type="ARBA" id="ARBA00004442"/>
    </source>
</evidence>
<proteinExistence type="inferred from homology"/>
<keyword evidence="3" id="KW-0732">Signal</keyword>
<dbReference type="Pfam" id="PF07980">
    <property type="entry name" value="SusD_RagB"/>
    <property type="match status" value="1"/>
</dbReference>
<feature type="domain" description="RagB/SusD" evidence="6">
    <location>
        <begin position="272"/>
        <end position="586"/>
    </location>
</feature>
<evidence type="ECO:0000313" key="7">
    <source>
        <dbReference type="EMBL" id="NME87788.1"/>
    </source>
</evidence>
<dbReference type="Gene3D" id="1.25.40.390">
    <property type="match status" value="1"/>
</dbReference>